<dbReference type="InterPro" id="IPR007734">
    <property type="entry name" value="Heparan_SO4_2-O-STrfase"/>
</dbReference>
<keyword evidence="8" id="KW-0472">Membrane</keyword>
<keyword evidence="5" id="KW-0735">Signal-anchor</keyword>
<reference evidence="10" key="4">
    <citation type="submission" date="2025-09" db="UniProtKB">
        <authorList>
            <consortium name="Ensembl"/>
        </authorList>
    </citation>
    <scope>IDENTIFICATION</scope>
</reference>
<evidence type="ECO:0000313" key="10">
    <source>
        <dbReference type="Ensembl" id="ENSCINP00000013165.3"/>
    </source>
</evidence>
<keyword evidence="4" id="KW-0812">Transmembrane</keyword>
<proteinExistence type="inferred from homology"/>
<dbReference type="AlphaFoldDB" id="F6RJU6"/>
<keyword evidence="3" id="KW-0808">Transferase</keyword>
<evidence type="ECO:0000256" key="4">
    <source>
        <dbReference type="ARBA" id="ARBA00022692"/>
    </source>
</evidence>
<dbReference type="GO" id="GO:0008146">
    <property type="term" value="F:sulfotransferase activity"/>
    <property type="evidence" value="ECO:0000318"/>
    <property type="project" value="GO_Central"/>
</dbReference>
<evidence type="ECO:0000256" key="1">
    <source>
        <dbReference type="ARBA" id="ARBA00004323"/>
    </source>
</evidence>
<dbReference type="GeneTree" id="ENSGT00530000063408"/>
<evidence type="ECO:0000256" key="8">
    <source>
        <dbReference type="ARBA" id="ARBA00023136"/>
    </source>
</evidence>
<dbReference type="SUPFAM" id="SSF52540">
    <property type="entry name" value="P-loop containing nucleoside triphosphate hydrolases"/>
    <property type="match status" value="1"/>
</dbReference>
<evidence type="ECO:0000313" key="11">
    <source>
        <dbReference type="Proteomes" id="UP000008144"/>
    </source>
</evidence>
<name>F6RJU6_CIOIN</name>
<evidence type="ECO:0000256" key="5">
    <source>
        <dbReference type="ARBA" id="ARBA00022968"/>
    </source>
</evidence>
<evidence type="ECO:0000256" key="7">
    <source>
        <dbReference type="ARBA" id="ARBA00023034"/>
    </source>
</evidence>
<accession>F6RJU6</accession>
<keyword evidence="7" id="KW-0333">Golgi apparatus</keyword>
<reference evidence="10" key="2">
    <citation type="journal article" date="2008" name="Genome Biol.">
        <title>Improved genome assembly and evidence-based global gene model set for the chordate Ciona intestinalis: new insight into intron and operon populations.</title>
        <authorList>
            <person name="Satou Y."/>
            <person name="Mineta K."/>
            <person name="Ogasawara M."/>
            <person name="Sasakura Y."/>
            <person name="Shoguchi E."/>
            <person name="Ueno K."/>
            <person name="Yamada L."/>
            <person name="Matsumoto J."/>
            <person name="Wasserscheid J."/>
            <person name="Dewar K."/>
            <person name="Wiley G.B."/>
            <person name="Macmil S.L."/>
            <person name="Roe B.A."/>
            <person name="Zeller R.W."/>
            <person name="Hastings K.E."/>
            <person name="Lemaire P."/>
            <person name="Lindquist E."/>
            <person name="Endo T."/>
            <person name="Hotta K."/>
            <person name="Inaba K."/>
        </authorList>
    </citation>
    <scope>NUCLEOTIDE SEQUENCE [LARGE SCALE GENOMIC DNA]</scope>
    <source>
        <strain evidence="10">wild type</strain>
    </source>
</reference>
<keyword evidence="6" id="KW-1133">Transmembrane helix</keyword>
<comment type="similarity">
    <text evidence="2">Belongs to the sulfotransferase 3 family.</text>
</comment>
<evidence type="ECO:0000256" key="2">
    <source>
        <dbReference type="ARBA" id="ARBA00010569"/>
    </source>
</evidence>
<dbReference type="InterPro" id="IPR027417">
    <property type="entry name" value="P-loop_NTPase"/>
</dbReference>
<dbReference type="Pfam" id="PF03567">
    <property type="entry name" value="Sulfotransfer_2"/>
    <property type="match status" value="1"/>
</dbReference>
<dbReference type="PANTHER" id="PTHR12129">
    <property type="entry name" value="HEPARAN SULFATE 2-O-SULFOTRANSFERASE"/>
    <property type="match status" value="1"/>
</dbReference>
<dbReference type="InParanoid" id="F6RJU6"/>
<dbReference type="OMA" id="DSICMEP"/>
<protein>
    <recommendedName>
        <fullName evidence="12">Heparan sulfate 2-O-sulfotransferase</fullName>
    </recommendedName>
</protein>
<organism evidence="10 11">
    <name type="scientific">Ciona intestinalis</name>
    <name type="common">Transparent sea squirt</name>
    <name type="synonym">Ascidia intestinalis</name>
    <dbReference type="NCBI Taxonomy" id="7719"/>
    <lineage>
        <taxon>Eukaryota</taxon>
        <taxon>Metazoa</taxon>
        <taxon>Chordata</taxon>
        <taxon>Tunicata</taxon>
        <taxon>Ascidiacea</taxon>
        <taxon>Phlebobranchia</taxon>
        <taxon>Cionidae</taxon>
        <taxon>Ciona</taxon>
    </lineage>
</organism>
<comment type="subcellular location">
    <subcellularLocation>
        <location evidence="1">Golgi apparatus membrane</location>
        <topology evidence="1">Single-pass type II membrane protein</topology>
    </subcellularLocation>
</comment>
<dbReference type="Proteomes" id="UP000008144">
    <property type="component" value="Chromosome 10"/>
</dbReference>
<dbReference type="STRING" id="7719.ENSCINP00000013165"/>
<evidence type="ECO:0000256" key="6">
    <source>
        <dbReference type="ARBA" id="ARBA00022989"/>
    </source>
</evidence>
<sequence>MYPVIVKPVNSSSAVVLYNRVPKCASTTMINTLNYLKTKLKFRLVNVNEPRIKMFMDAKAQARMANGILELKSDAIFVRHLHFINFSRFGSKWPVYINVIRDPVERFISYYYYVRYGFQSNKGEVAKKWKLDISPERQNMPLEECVMKDPDKCVRTNSVTMLAFFCGQENMCREYSDYALEKAKINAARYFTAIGLVEDLPNSFKIFHALLPRYFTTTALIDTPAKDTRTFMKEEPSLLVKSLLRKALRVDVEFYNFIKRRFYKQLDALVKNNLV</sequence>
<dbReference type="PANTHER" id="PTHR12129:SF15">
    <property type="entry name" value="URONYL 2-SULFOTRANSFERASE"/>
    <property type="match status" value="1"/>
</dbReference>
<dbReference type="HOGENOM" id="CLU_045310_2_0_1"/>
<dbReference type="GO" id="GO:0000139">
    <property type="term" value="C:Golgi membrane"/>
    <property type="evidence" value="ECO:0007669"/>
    <property type="project" value="UniProtKB-SubCell"/>
</dbReference>
<evidence type="ECO:0000256" key="3">
    <source>
        <dbReference type="ARBA" id="ARBA00022679"/>
    </source>
</evidence>
<keyword evidence="11" id="KW-1185">Reference proteome</keyword>
<reference evidence="10" key="3">
    <citation type="submission" date="2025-08" db="UniProtKB">
        <authorList>
            <consortium name="Ensembl"/>
        </authorList>
    </citation>
    <scope>IDENTIFICATION</scope>
</reference>
<evidence type="ECO:0008006" key="12">
    <source>
        <dbReference type="Google" id="ProtNLM"/>
    </source>
</evidence>
<dbReference type="EMBL" id="EAAA01000610">
    <property type="status" value="NOT_ANNOTATED_CDS"/>
    <property type="molecule type" value="Genomic_DNA"/>
</dbReference>
<keyword evidence="9" id="KW-0325">Glycoprotein</keyword>
<evidence type="ECO:0000256" key="9">
    <source>
        <dbReference type="ARBA" id="ARBA00023180"/>
    </source>
</evidence>
<dbReference type="Ensembl" id="ENSCINT00000013165.3">
    <property type="protein sequence ID" value="ENSCINP00000013165.3"/>
    <property type="gene ID" value="ENSCING00000006390.3"/>
</dbReference>
<reference evidence="11" key="1">
    <citation type="journal article" date="2002" name="Science">
        <title>The draft genome of Ciona intestinalis: insights into chordate and vertebrate origins.</title>
        <authorList>
            <person name="Dehal P."/>
            <person name="Satou Y."/>
            <person name="Campbell R.K."/>
            <person name="Chapman J."/>
            <person name="Degnan B."/>
            <person name="De Tomaso A."/>
            <person name="Davidson B."/>
            <person name="Di Gregorio A."/>
            <person name="Gelpke M."/>
            <person name="Goodstein D.M."/>
            <person name="Harafuji N."/>
            <person name="Hastings K.E."/>
            <person name="Ho I."/>
            <person name="Hotta K."/>
            <person name="Huang W."/>
            <person name="Kawashima T."/>
            <person name="Lemaire P."/>
            <person name="Martinez D."/>
            <person name="Meinertzhagen I.A."/>
            <person name="Necula S."/>
            <person name="Nonaka M."/>
            <person name="Putnam N."/>
            <person name="Rash S."/>
            <person name="Saiga H."/>
            <person name="Satake M."/>
            <person name="Terry A."/>
            <person name="Yamada L."/>
            <person name="Wang H.G."/>
            <person name="Awazu S."/>
            <person name="Azumi K."/>
            <person name="Boore J."/>
            <person name="Branno M."/>
            <person name="Chin-Bow S."/>
            <person name="DeSantis R."/>
            <person name="Doyle S."/>
            <person name="Francino P."/>
            <person name="Keys D.N."/>
            <person name="Haga S."/>
            <person name="Hayashi H."/>
            <person name="Hino K."/>
            <person name="Imai K.S."/>
            <person name="Inaba K."/>
            <person name="Kano S."/>
            <person name="Kobayashi K."/>
            <person name="Kobayashi M."/>
            <person name="Lee B.I."/>
            <person name="Makabe K.W."/>
            <person name="Manohar C."/>
            <person name="Matassi G."/>
            <person name="Medina M."/>
            <person name="Mochizuki Y."/>
            <person name="Mount S."/>
            <person name="Morishita T."/>
            <person name="Miura S."/>
            <person name="Nakayama A."/>
            <person name="Nishizaka S."/>
            <person name="Nomoto H."/>
            <person name="Ohta F."/>
            <person name="Oishi K."/>
            <person name="Rigoutsos I."/>
            <person name="Sano M."/>
            <person name="Sasaki A."/>
            <person name="Sasakura Y."/>
            <person name="Shoguchi E."/>
            <person name="Shin-i T."/>
            <person name="Spagnuolo A."/>
            <person name="Stainier D."/>
            <person name="Suzuki M.M."/>
            <person name="Tassy O."/>
            <person name="Takatori N."/>
            <person name="Tokuoka M."/>
            <person name="Yagi K."/>
            <person name="Yoshizaki F."/>
            <person name="Wada S."/>
            <person name="Zhang C."/>
            <person name="Hyatt P.D."/>
            <person name="Larimer F."/>
            <person name="Detter C."/>
            <person name="Doggett N."/>
            <person name="Glavina T."/>
            <person name="Hawkins T."/>
            <person name="Richardson P."/>
            <person name="Lucas S."/>
            <person name="Kohara Y."/>
            <person name="Levine M."/>
            <person name="Satoh N."/>
            <person name="Rokhsar D.S."/>
        </authorList>
    </citation>
    <scope>NUCLEOTIDE SEQUENCE [LARGE SCALE GENOMIC DNA]</scope>
</reference>
<dbReference type="Gene3D" id="3.40.50.300">
    <property type="entry name" value="P-loop containing nucleotide triphosphate hydrolases"/>
    <property type="match status" value="1"/>
</dbReference>
<dbReference type="InterPro" id="IPR005331">
    <property type="entry name" value="Sulfotransferase"/>
</dbReference>